<dbReference type="InterPro" id="IPR036291">
    <property type="entry name" value="NAD(P)-bd_dom_sf"/>
</dbReference>
<dbReference type="Proteomes" id="UP001185012">
    <property type="component" value="Unassembled WGS sequence"/>
</dbReference>
<protein>
    <submittedName>
        <fullName evidence="3">Pimeloyl-ACP methyl ester carboxylesterase/nucleoside-diphosphate-sugar epimerase</fullName>
    </submittedName>
</protein>
<evidence type="ECO:0000313" key="4">
    <source>
        <dbReference type="Proteomes" id="UP001185012"/>
    </source>
</evidence>
<dbReference type="InterPro" id="IPR000073">
    <property type="entry name" value="AB_hydrolase_1"/>
</dbReference>
<feature type="domain" description="Thioester reductase (TE)" evidence="1">
    <location>
        <begin position="8"/>
        <end position="229"/>
    </location>
</feature>
<dbReference type="PRINTS" id="PR00111">
    <property type="entry name" value="ABHYDROLASE"/>
</dbReference>
<organism evidence="3 4">
    <name type="scientific">Desmospora profundinema</name>
    <dbReference type="NCBI Taxonomy" id="1571184"/>
    <lineage>
        <taxon>Bacteria</taxon>
        <taxon>Bacillati</taxon>
        <taxon>Bacillota</taxon>
        <taxon>Bacilli</taxon>
        <taxon>Bacillales</taxon>
        <taxon>Thermoactinomycetaceae</taxon>
        <taxon>Desmospora</taxon>
    </lineage>
</organism>
<evidence type="ECO:0000259" key="1">
    <source>
        <dbReference type="Pfam" id="PF07993"/>
    </source>
</evidence>
<keyword evidence="4" id="KW-1185">Reference proteome</keyword>
<reference evidence="3 4" key="1">
    <citation type="submission" date="2023-07" db="EMBL/GenBank/DDBJ databases">
        <title>Genomic Encyclopedia of Type Strains, Phase IV (KMG-IV): sequencing the most valuable type-strain genomes for metagenomic binning, comparative biology and taxonomic classification.</title>
        <authorList>
            <person name="Goeker M."/>
        </authorList>
    </citation>
    <scope>NUCLEOTIDE SEQUENCE [LARGE SCALE GENOMIC DNA]</scope>
    <source>
        <strain evidence="3 4">DSM 45903</strain>
    </source>
</reference>
<dbReference type="RefSeq" id="WP_309861700.1">
    <property type="nucleotide sequence ID" value="NZ_JAVDQG010000001.1"/>
</dbReference>
<dbReference type="Pfam" id="PF07993">
    <property type="entry name" value="NAD_binding_4"/>
    <property type="match status" value="1"/>
</dbReference>
<evidence type="ECO:0000259" key="2">
    <source>
        <dbReference type="Pfam" id="PF12697"/>
    </source>
</evidence>
<dbReference type="SUPFAM" id="SSF51735">
    <property type="entry name" value="NAD(P)-binding Rossmann-fold domains"/>
    <property type="match status" value="1"/>
</dbReference>
<evidence type="ECO:0000313" key="3">
    <source>
        <dbReference type="EMBL" id="MDR6224401.1"/>
    </source>
</evidence>
<name>A0ABU1IHZ9_9BACL</name>
<dbReference type="PANTHER" id="PTHR43798:SF33">
    <property type="entry name" value="HYDROLASE, PUTATIVE (AFU_ORTHOLOGUE AFUA_2G14860)-RELATED"/>
    <property type="match status" value="1"/>
</dbReference>
<sequence>MNNIDSFVTGGTGFIGRWLIVELTKQRKNVAILSRDVGRKEKTFKEWITTRGGESDRVWLVEGDLGKPGLGLRKEERNRLKNISDLYHLGSAMSFGLDPNVSKQVNIDGTKRVLELAGEASGLNRFLLVSGYRLRHWVNLGVRPDQIPGEYENSKYHADLLVRAESQGLPVTFVHPSTVIGHSQTGETSQLEFGFSTLVRDLWQGKLAAIPGSRHHWLPLITVDYVAKFLARISHLPESVGQDYTVLDDRTPNLPELFDFIARYMGVPTPKIRIPIPVLNGLSNIKFLSHRMGVDPEALSFIDVNRYDVGPAMAAARKLGLEMPDLEKALRSNIDYMAGTYFGRSDHRVHAGFRRVAGFSTFVQGKADRARLVLLNGLPLDSNAWDPLVERLSVATLRADLPWLGRSGVQKYAFNKGEWLESLLSELPEPPVLIGHSWGAAYALEYAATHPERVDKLVLISPFFLQKPTGVKALSGAVSRDRLEQLITGDSRRSSILDGSFEALNRIKSKTRITRIFIEAYKKRAKWSQMVAELKIPVQIIVGENDPLTDERANRSNHLKVTTIPGASHYPQLDSPEKVANAIIEGW</sequence>
<accession>A0ABU1IHZ9</accession>
<dbReference type="Gene3D" id="3.40.50.720">
    <property type="entry name" value="NAD(P)-binding Rossmann-like Domain"/>
    <property type="match status" value="1"/>
</dbReference>
<dbReference type="InterPro" id="IPR013120">
    <property type="entry name" value="FAR_NAD-bd"/>
</dbReference>
<comment type="caution">
    <text evidence="3">The sequence shown here is derived from an EMBL/GenBank/DDBJ whole genome shotgun (WGS) entry which is preliminary data.</text>
</comment>
<proteinExistence type="predicted"/>
<dbReference type="Pfam" id="PF12697">
    <property type="entry name" value="Abhydrolase_6"/>
    <property type="match status" value="1"/>
</dbReference>
<dbReference type="EMBL" id="JAVDQG010000001">
    <property type="protein sequence ID" value="MDR6224401.1"/>
    <property type="molecule type" value="Genomic_DNA"/>
</dbReference>
<dbReference type="InterPro" id="IPR029058">
    <property type="entry name" value="AB_hydrolase_fold"/>
</dbReference>
<gene>
    <name evidence="3" type="ORF">JOE21_000389</name>
</gene>
<feature type="domain" description="AB hydrolase-1" evidence="2">
    <location>
        <begin position="372"/>
        <end position="582"/>
    </location>
</feature>
<dbReference type="InterPro" id="IPR050266">
    <property type="entry name" value="AB_hydrolase_sf"/>
</dbReference>
<dbReference type="SUPFAM" id="SSF53474">
    <property type="entry name" value="alpha/beta-Hydrolases"/>
    <property type="match status" value="1"/>
</dbReference>
<dbReference type="Gene3D" id="3.40.50.1820">
    <property type="entry name" value="alpha/beta hydrolase"/>
    <property type="match status" value="1"/>
</dbReference>
<dbReference type="PANTHER" id="PTHR43798">
    <property type="entry name" value="MONOACYLGLYCEROL LIPASE"/>
    <property type="match status" value="1"/>
</dbReference>